<evidence type="ECO:0000313" key="2">
    <source>
        <dbReference type="Proteomes" id="UP000489600"/>
    </source>
</evidence>
<protein>
    <submittedName>
        <fullName evidence="1">Uncharacterized protein</fullName>
    </submittedName>
</protein>
<reference evidence="1" key="1">
    <citation type="submission" date="2019-07" db="EMBL/GenBank/DDBJ databases">
        <authorList>
            <person name="Dittberner H."/>
        </authorList>
    </citation>
    <scope>NUCLEOTIDE SEQUENCE [LARGE SCALE GENOMIC DNA]</scope>
</reference>
<organism evidence="1 2">
    <name type="scientific">Arabis nemorensis</name>
    <dbReference type="NCBI Taxonomy" id="586526"/>
    <lineage>
        <taxon>Eukaryota</taxon>
        <taxon>Viridiplantae</taxon>
        <taxon>Streptophyta</taxon>
        <taxon>Embryophyta</taxon>
        <taxon>Tracheophyta</taxon>
        <taxon>Spermatophyta</taxon>
        <taxon>Magnoliopsida</taxon>
        <taxon>eudicotyledons</taxon>
        <taxon>Gunneridae</taxon>
        <taxon>Pentapetalae</taxon>
        <taxon>rosids</taxon>
        <taxon>malvids</taxon>
        <taxon>Brassicales</taxon>
        <taxon>Brassicaceae</taxon>
        <taxon>Arabideae</taxon>
        <taxon>Arabis</taxon>
    </lineage>
</organism>
<keyword evidence="2" id="KW-1185">Reference proteome</keyword>
<dbReference type="AlphaFoldDB" id="A0A565C503"/>
<comment type="caution">
    <text evidence="1">The sequence shown here is derived from an EMBL/GenBank/DDBJ whole genome shotgun (WGS) entry which is preliminary data.</text>
</comment>
<evidence type="ECO:0000313" key="1">
    <source>
        <dbReference type="EMBL" id="VVB08689.1"/>
    </source>
</evidence>
<proteinExistence type="predicted"/>
<sequence length="412" mass="46594">MGDTQWDDSLAGSMVCDADSRLVPHDFVKTNHTGLSISHESLNFSFWVLILSPKDEIIVFINCGKYGLVDNSLNLVSDMGFDGGNTIDSTYTKLNKLLPGEYLMDLHFREISVADGPEKQRLLNAETFHVKDDGLITVRFAGWRPLVCGVWMTQEENIISEFNGMVAHVLRKQEETGFRYALEYISILAAIKLLPLSTKTIKNSDSLRRLEPLRNSRNNMLHSRSSEPKKLFDMLRQLCGKRVSREISSSQWIRMYLVIRKLIVIPELADSDLSFGRTMGVTLDFVCEEGIKEVRGHAQILCEKMTLDQERKIIGRCVEALKSYSDSLKRRMFVGFYDKKSVSDSLRLILSLPSNYVRDALINAKSIHDLKMIAKTANYEIHEMAMKLNGGDAMIQCLGNCLQLVQIALGLA</sequence>
<dbReference type="Proteomes" id="UP000489600">
    <property type="component" value="Unassembled WGS sequence"/>
</dbReference>
<name>A0A565C503_9BRAS</name>
<dbReference type="EMBL" id="CABITT030000006">
    <property type="protein sequence ID" value="VVB08689.1"/>
    <property type="molecule type" value="Genomic_DNA"/>
</dbReference>
<accession>A0A565C503</accession>
<gene>
    <name evidence="1" type="ORF">ANE_LOCUS19133</name>
</gene>